<dbReference type="Proteomes" id="UP000297910">
    <property type="component" value="Unassembled WGS sequence"/>
</dbReference>
<accession>A0A4Z1FGL4</accession>
<dbReference type="Pfam" id="PF24852">
    <property type="entry name" value="DUF7726"/>
    <property type="match status" value="2"/>
</dbReference>
<evidence type="ECO:0000313" key="3">
    <source>
        <dbReference type="Proteomes" id="UP000297910"/>
    </source>
</evidence>
<dbReference type="EMBL" id="PQXI01000265">
    <property type="protein sequence ID" value="TGO20777.1"/>
    <property type="molecule type" value="Genomic_DNA"/>
</dbReference>
<dbReference type="PANTHER" id="PTHR42339:SF1">
    <property type="entry name" value="HISTONE H1"/>
    <property type="match status" value="1"/>
</dbReference>
<feature type="domain" description="DUF7726" evidence="1">
    <location>
        <begin position="29"/>
        <end position="96"/>
    </location>
</feature>
<gene>
    <name evidence="2" type="ORF">BPAE_0266g00040</name>
</gene>
<dbReference type="AlphaFoldDB" id="A0A4Z1FGL4"/>
<evidence type="ECO:0000259" key="1">
    <source>
        <dbReference type="Pfam" id="PF24852"/>
    </source>
</evidence>
<keyword evidence="3" id="KW-1185">Reference proteome</keyword>
<reference evidence="2 3" key="1">
    <citation type="submission" date="2017-12" db="EMBL/GenBank/DDBJ databases">
        <title>Comparative genomics of Botrytis spp.</title>
        <authorList>
            <person name="Valero-Jimenez C.A."/>
            <person name="Tapia P."/>
            <person name="Veloso J."/>
            <person name="Silva-Moreno E."/>
            <person name="Staats M."/>
            <person name="Valdes J.H."/>
            <person name="Van Kan J.A.L."/>
        </authorList>
    </citation>
    <scope>NUCLEOTIDE SEQUENCE [LARGE SCALE GENOMIC DNA]</scope>
    <source>
        <strain evidence="2 3">Bp0003</strain>
    </source>
</reference>
<dbReference type="PANTHER" id="PTHR42339">
    <property type="entry name" value="HISTONE H1"/>
    <property type="match status" value="1"/>
</dbReference>
<sequence>MTSKRKATEIDDFQPLIETDDDCEQLPVVDLDCKQVRQEIQNFISSGEMNDINFQRAIGVSGRSYRTFMNKNGHDEGSGSNAYYNAVAFSKIRDLQKSMPPVLPSPPLLPHSLPSPPAAMHSPTAKKRLSKAARPYDVSGIELQGEDTESVPIYDSCHEIRKKFKAFLRNVSSNESALCREIAKTFPDGRGVLTKTLNNFMKQKDPHGNQSPAYYAAYVFFERTRIRYGKPKSQDRENSEKIWARRMNIPSRYHVYMDQISEGAC</sequence>
<evidence type="ECO:0000313" key="2">
    <source>
        <dbReference type="EMBL" id="TGO20777.1"/>
    </source>
</evidence>
<proteinExistence type="predicted"/>
<organism evidence="2 3">
    <name type="scientific">Botrytis paeoniae</name>
    <dbReference type="NCBI Taxonomy" id="278948"/>
    <lineage>
        <taxon>Eukaryota</taxon>
        <taxon>Fungi</taxon>
        <taxon>Dikarya</taxon>
        <taxon>Ascomycota</taxon>
        <taxon>Pezizomycotina</taxon>
        <taxon>Leotiomycetes</taxon>
        <taxon>Helotiales</taxon>
        <taxon>Sclerotiniaceae</taxon>
        <taxon>Botrytis</taxon>
    </lineage>
</organism>
<comment type="caution">
    <text evidence="2">The sequence shown here is derived from an EMBL/GenBank/DDBJ whole genome shotgun (WGS) entry which is preliminary data.</text>
</comment>
<feature type="domain" description="DUF7726" evidence="1">
    <location>
        <begin position="151"/>
        <end position="230"/>
    </location>
</feature>
<name>A0A4Z1FGL4_9HELO</name>
<dbReference type="InterPro" id="IPR056143">
    <property type="entry name" value="DUF7726"/>
</dbReference>
<protein>
    <recommendedName>
        <fullName evidence="1">DUF7726 domain-containing protein</fullName>
    </recommendedName>
</protein>